<dbReference type="OMA" id="DWGDLRR"/>
<dbReference type="eggNOG" id="ENOG502S1WJ">
    <property type="taxonomic scope" value="Eukaryota"/>
</dbReference>
<dbReference type="InterPro" id="IPR015943">
    <property type="entry name" value="WD40/YVTN_repeat-like_dom_sf"/>
</dbReference>
<organism evidence="6">
    <name type="scientific">Leptosphaeria maculans (strain JN3 / isolate v23.1.3 / race Av1-4-5-6-7-8)</name>
    <name type="common">Blackleg fungus</name>
    <name type="synonym">Phoma lingam</name>
    <dbReference type="NCBI Taxonomy" id="985895"/>
    <lineage>
        <taxon>Eukaryota</taxon>
        <taxon>Fungi</taxon>
        <taxon>Dikarya</taxon>
        <taxon>Ascomycota</taxon>
        <taxon>Pezizomycotina</taxon>
        <taxon>Dothideomycetes</taxon>
        <taxon>Pleosporomycetidae</taxon>
        <taxon>Pleosporales</taxon>
        <taxon>Pleosporineae</taxon>
        <taxon>Leptosphaeriaceae</taxon>
        <taxon>Plenodomus</taxon>
        <taxon>Plenodomus lingam/Leptosphaeria maculans species complex</taxon>
    </lineage>
</organism>
<dbReference type="STRING" id="985895.E4ZIM6"/>
<name>E4ZIM6_LEPMJ</name>
<dbReference type="GO" id="GO:0006383">
    <property type="term" value="P:transcription by RNA polymerase III"/>
    <property type="evidence" value="ECO:0007669"/>
    <property type="project" value="TreeGrafter"/>
</dbReference>
<dbReference type="Proteomes" id="UP000002668">
    <property type="component" value="Genome"/>
</dbReference>
<comment type="subcellular location">
    <subcellularLocation>
        <location evidence="1">Nucleus</location>
    </subcellularLocation>
</comment>
<dbReference type="AlphaFoldDB" id="E4ZIM6"/>
<dbReference type="InterPro" id="IPR036322">
    <property type="entry name" value="WD40_repeat_dom_sf"/>
</dbReference>
<feature type="region of interest" description="Disordered" evidence="4">
    <location>
        <begin position="1"/>
        <end position="125"/>
    </location>
</feature>
<feature type="compositionally biased region" description="Basic residues" evidence="4">
    <location>
        <begin position="9"/>
        <end position="18"/>
    </location>
</feature>
<dbReference type="OrthoDB" id="4703at2759"/>
<dbReference type="HOGENOM" id="CLU_018776_0_0_1"/>
<accession>E4ZIM6</accession>
<keyword evidence="2" id="KW-0804">Transcription</keyword>
<evidence type="ECO:0000313" key="5">
    <source>
        <dbReference type="EMBL" id="CBX91047.1"/>
    </source>
</evidence>
<protein>
    <recommendedName>
        <fullName evidence="7">Transcription factor TFIIIC complex subunit Tfc6</fullName>
    </recommendedName>
</protein>
<evidence type="ECO:0000256" key="3">
    <source>
        <dbReference type="ARBA" id="ARBA00023242"/>
    </source>
</evidence>
<evidence type="ECO:0000256" key="2">
    <source>
        <dbReference type="ARBA" id="ARBA00023163"/>
    </source>
</evidence>
<evidence type="ECO:0000256" key="1">
    <source>
        <dbReference type="ARBA" id="ARBA00004123"/>
    </source>
</evidence>
<dbReference type="InterPro" id="IPR052416">
    <property type="entry name" value="GTF3C_component"/>
</dbReference>
<dbReference type="GO" id="GO:0005634">
    <property type="term" value="C:nucleus"/>
    <property type="evidence" value="ECO:0007669"/>
    <property type="project" value="UniProtKB-SubCell"/>
</dbReference>
<dbReference type="InParanoid" id="E4ZIM6"/>
<evidence type="ECO:0000256" key="4">
    <source>
        <dbReference type="SAM" id="MobiDB-lite"/>
    </source>
</evidence>
<feature type="compositionally biased region" description="Acidic residues" evidence="4">
    <location>
        <begin position="45"/>
        <end position="91"/>
    </location>
</feature>
<feature type="region of interest" description="Disordered" evidence="4">
    <location>
        <begin position="654"/>
        <end position="695"/>
    </location>
</feature>
<keyword evidence="3" id="KW-0539">Nucleus</keyword>
<keyword evidence="6" id="KW-1185">Reference proteome</keyword>
<feature type="compositionally biased region" description="Polar residues" evidence="4">
    <location>
        <begin position="665"/>
        <end position="680"/>
    </location>
</feature>
<dbReference type="PANTHER" id="PTHR15052">
    <property type="entry name" value="RNA POLYMERASE III TRANSCRIPTION INITIATION FACTOR COMPLEX SUBUNIT"/>
    <property type="match status" value="1"/>
</dbReference>
<proteinExistence type="predicted"/>
<reference evidence="6" key="1">
    <citation type="journal article" date="2011" name="Nat. Commun.">
        <title>Effector diversification within compartments of the Leptosphaeria maculans genome affected by Repeat-Induced Point mutations.</title>
        <authorList>
            <person name="Rouxel T."/>
            <person name="Grandaubert J."/>
            <person name="Hane J.K."/>
            <person name="Hoede C."/>
            <person name="van de Wouw A.P."/>
            <person name="Couloux A."/>
            <person name="Dominguez V."/>
            <person name="Anthouard V."/>
            <person name="Bally P."/>
            <person name="Bourras S."/>
            <person name="Cozijnsen A.J."/>
            <person name="Ciuffetti L.M."/>
            <person name="Degrave A."/>
            <person name="Dilmaghani A."/>
            <person name="Duret L."/>
            <person name="Fudal I."/>
            <person name="Goodwin S.B."/>
            <person name="Gout L."/>
            <person name="Glaser N."/>
            <person name="Linglin J."/>
            <person name="Kema G.H.J."/>
            <person name="Lapalu N."/>
            <person name="Lawrence C.B."/>
            <person name="May K."/>
            <person name="Meyer M."/>
            <person name="Ollivier B."/>
            <person name="Poulain J."/>
            <person name="Schoch C.L."/>
            <person name="Simon A."/>
            <person name="Spatafora J.W."/>
            <person name="Stachowiak A."/>
            <person name="Turgeon B.G."/>
            <person name="Tyler B.M."/>
            <person name="Vincent D."/>
            <person name="Weissenbach J."/>
            <person name="Amselem J."/>
            <person name="Quesneville H."/>
            <person name="Oliver R.P."/>
            <person name="Wincker P."/>
            <person name="Balesdent M.-H."/>
            <person name="Howlett B.J."/>
        </authorList>
    </citation>
    <scope>NUCLEOTIDE SEQUENCE [LARGE SCALE GENOMIC DNA]</scope>
    <source>
        <strain evidence="6">JN3 / isolate v23.1.3 / race Av1-4-5-6-7-8</strain>
    </source>
</reference>
<dbReference type="VEuPathDB" id="FungiDB:LEMA_P060810.1"/>
<sequence length="774" mass="86560">MSEEPPTRRQSRAKRPKSYRVDDEYAFLDEDSSAASRSQTPVAGGDDESDEDDFMPDAREEDPEDEEFNDDDDDDEDDGAAEEEEDSDEEYGSPGTSSARAVGFNSDPDARPYLTKQTKKKHSANIQSSVVFARGGALRPQSNESKLRTRGVADFSKIGGQEIRLKDLFGPDSEALKPILYTRDHWYEQETLPLRTPDGCRRSFFESLEGREKEERTMRAWYAETGWGIFVQKQKTQILTTEAGQKYMETDGPQALNVLWGAAQRPRVRPFEKGACVNINDAFEDRTSRRGWMLYMSARIQDAQWAVNEESEIQYLAVAVEQKPMDSQQPKPLEQPKAPAFSPSAPFPASIQIWAFDMGSRDEDETLKEPRLEQVICTDWGAPKQVRWSPVKATGSSEDSNEQGNEHIGLLAGIWSDGHIRILDVKRLLPEELTNGPAYLHYAHAAFDVSIPDTVPSCLNWLSSLSLAVATAAGTVAIWTLTRPDSFTPNARPWFYSQFAHTYIMTIASGWPSQPHLVSISVADGFARLFDLRSPLADTTASIRGRTLCISQAWHEQTQTFVMPDEHYILKHTPIRRYYHNLYSMRLESSITRVATSPVHPAVLAAGAEGNVEASVPVGRITNYKIIPWQQKWFVHEWRRPVRELVVQVPVEDVEMADEEEGTGTPRTPSSETNDSANSSPRTTPTPPRKSQIPPEILAQPLARITEGFKAVQPGIQHSAMSKKPNNPEANRGLTIHEARSAITALAWNPNLEYGTWAVAGMADGLLRVEDIGV</sequence>
<dbReference type="Gene3D" id="2.130.10.10">
    <property type="entry name" value="YVTN repeat-like/Quinoprotein amine dehydrogenase"/>
    <property type="match status" value="1"/>
</dbReference>
<dbReference type="EMBL" id="FP929065">
    <property type="protein sequence ID" value="CBX91047.1"/>
    <property type="molecule type" value="Genomic_DNA"/>
</dbReference>
<dbReference type="PANTHER" id="PTHR15052:SF2">
    <property type="entry name" value="GENERAL TRANSCRIPTION FACTOR 3C POLYPEPTIDE 2"/>
    <property type="match status" value="1"/>
</dbReference>
<dbReference type="GO" id="GO:0000127">
    <property type="term" value="C:transcription factor TFIIIC complex"/>
    <property type="evidence" value="ECO:0007669"/>
    <property type="project" value="TreeGrafter"/>
</dbReference>
<evidence type="ECO:0000313" key="6">
    <source>
        <dbReference type="Proteomes" id="UP000002668"/>
    </source>
</evidence>
<evidence type="ECO:0008006" key="7">
    <source>
        <dbReference type="Google" id="ProtNLM"/>
    </source>
</evidence>
<dbReference type="SUPFAM" id="SSF50978">
    <property type="entry name" value="WD40 repeat-like"/>
    <property type="match status" value="1"/>
</dbReference>
<gene>
    <name evidence="5" type="ORF">LEMA_P060810.1</name>
</gene>
<dbReference type="GeneID" id="13284012"/>